<feature type="transmembrane region" description="Helical" evidence="2">
    <location>
        <begin position="54"/>
        <end position="75"/>
    </location>
</feature>
<dbReference type="RefSeq" id="WP_152816810.1">
    <property type="nucleotide sequence ID" value="NZ_VJXX01000006.1"/>
</dbReference>
<dbReference type="Proteomes" id="UP000326464">
    <property type="component" value="Unassembled WGS sequence"/>
</dbReference>
<proteinExistence type="predicted"/>
<evidence type="ECO:0000256" key="1">
    <source>
        <dbReference type="SAM" id="MobiDB-lite"/>
    </source>
</evidence>
<organism evidence="3 4">
    <name type="scientific">Arthrobacter bussei</name>
    <dbReference type="NCBI Taxonomy" id="2594179"/>
    <lineage>
        <taxon>Bacteria</taxon>
        <taxon>Bacillati</taxon>
        <taxon>Actinomycetota</taxon>
        <taxon>Actinomycetes</taxon>
        <taxon>Micrococcales</taxon>
        <taxon>Micrococcaceae</taxon>
        <taxon>Arthrobacter</taxon>
    </lineage>
</organism>
<feature type="region of interest" description="Disordered" evidence="1">
    <location>
        <begin position="1"/>
        <end position="37"/>
    </location>
</feature>
<accession>A0A7X1TPR9</accession>
<name>A0A7X1TPR9_9MICC</name>
<feature type="transmembrane region" description="Helical" evidence="2">
    <location>
        <begin position="160"/>
        <end position="179"/>
    </location>
</feature>
<evidence type="ECO:0000313" key="4">
    <source>
        <dbReference type="Proteomes" id="UP000326464"/>
    </source>
</evidence>
<gene>
    <name evidence="3" type="ORF">FNH21_14540</name>
</gene>
<dbReference type="OrthoDB" id="4955442at2"/>
<evidence type="ECO:0000256" key="2">
    <source>
        <dbReference type="SAM" id="Phobius"/>
    </source>
</evidence>
<evidence type="ECO:0000313" key="3">
    <source>
        <dbReference type="EMBL" id="MPY11920.1"/>
    </source>
</evidence>
<reference evidence="4" key="1">
    <citation type="submission" date="2019-07" db="EMBL/GenBank/DDBJ databases">
        <title>Arthrobacter KR32 sp. nov., isolated from mountain cheese made of cows milk.</title>
        <authorList>
            <person name="Flegler A."/>
        </authorList>
    </citation>
    <scope>NUCLEOTIDE SEQUENCE [LARGE SCALE GENOMIC DNA]</scope>
    <source>
        <strain evidence="4">KR32</strain>
    </source>
</reference>
<protein>
    <submittedName>
        <fullName evidence="3">Uncharacterized protein</fullName>
    </submittedName>
</protein>
<sequence length="213" mass="20442">MDSHTVTDTDVVIGTEGGGASGAAAGPPTAGTAAGVAGSRTADAPGIVHRRVRIAGAAAAGLGSVALGIVAHAASGGVLPSPPILAGLASLAVLAATLVVLGRLPGWALLLLLGAGQQILHWLLEGLAVAPSSTVAGPAGHHGADVPVGAGGSGGHSPEVMLLLHTHLAAALLVGWLVLRQRAVGAWLRQRALTRQRGPRAGGAPAAGGSASS</sequence>
<keyword evidence="4" id="KW-1185">Reference proteome</keyword>
<feature type="compositionally biased region" description="Low complexity" evidence="1">
    <location>
        <begin position="22"/>
        <end position="37"/>
    </location>
</feature>
<dbReference type="EMBL" id="VJXX01000006">
    <property type="protein sequence ID" value="MPY11920.1"/>
    <property type="molecule type" value="Genomic_DNA"/>
</dbReference>
<keyword evidence="2" id="KW-1133">Transmembrane helix</keyword>
<keyword evidence="2" id="KW-0812">Transmembrane</keyword>
<comment type="caution">
    <text evidence="3">The sequence shown here is derived from an EMBL/GenBank/DDBJ whole genome shotgun (WGS) entry which is preliminary data.</text>
</comment>
<keyword evidence="2" id="KW-0472">Membrane</keyword>
<dbReference type="AlphaFoldDB" id="A0A7X1TPR9"/>